<dbReference type="RefSeq" id="WP_174140055.1">
    <property type="nucleotide sequence ID" value="NZ_JABUFE010000023.1"/>
</dbReference>
<name>A0ABX2J1L6_9RHOB</name>
<dbReference type="Proteomes" id="UP000777935">
    <property type="component" value="Unassembled WGS sequence"/>
</dbReference>
<keyword evidence="2" id="KW-0204">Cytolysis</keyword>
<keyword evidence="2" id="KW-0012">Acyltransferase</keyword>
<accession>A0ABX2J1L6</accession>
<protein>
    <recommendedName>
        <fullName evidence="2">RTX toxin-activating lysine-acyltransferase</fullName>
        <ecNumber evidence="2">2.3.1.-</ecNumber>
    </recommendedName>
</protein>
<keyword evidence="4" id="KW-1185">Reference proteome</keyword>
<keyword evidence="2" id="KW-0963">Cytoplasm</keyword>
<evidence type="ECO:0000256" key="2">
    <source>
        <dbReference type="RuleBase" id="RU368102"/>
    </source>
</evidence>
<proteinExistence type="inferred from homology"/>
<comment type="function">
    <text evidence="2">Involved in fatty acylation of protoxin at internal lysine residues, thereby converting it to the active toxin.</text>
</comment>
<dbReference type="EC" id="2.3.1.-" evidence="2"/>
<dbReference type="Pfam" id="PF02794">
    <property type="entry name" value="HlyC"/>
    <property type="match status" value="1"/>
</dbReference>
<evidence type="ECO:0000256" key="1">
    <source>
        <dbReference type="ARBA" id="ARBA00005686"/>
    </source>
</evidence>
<dbReference type="InterPro" id="IPR003996">
    <property type="entry name" value="RTX_toxin-activating_protC_bac"/>
</dbReference>
<comment type="similarity">
    <text evidence="1 2">Belongs to the RTX toxin acyltransferase family.</text>
</comment>
<sequence>MGDDRTGSASSKPVGVAGSEALDPNSFGKFLGLASWLMSMSKAHRDLPISTLDERILPAILLKQFKLIKKETMPVAFLSWAMVSDEVKERMSKPDARIDLTEWRSGDNLILVECISPFAPAEKIKKDFLERMQKAA</sequence>
<keyword evidence="2" id="KW-0808">Transferase</keyword>
<dbReference type="PRINTS" id="PR01489">
    <property type="entry name" value="RTXTOXINC"/>
</dbReference>
<reference evidence="3 4" key="1">
    <citation type="submission" date="2020-06" db="EMBL/GenBank/DDBJ databases">
        <title>Sulfitobacter algicola sp. nov., isolated from green algae.</title>
        <authorList>
            <person name="Wang C."/>
        </authorList>
    </citation>
    <scope>NUCLEOTIDE SEQUENCE [LARGE SCALE GENOMIC DNA]</scope>
    <source>
        <strain evidence="3 4">1151</strain>
    </source>
</reference>
<dbReference type="EMBL" id="JABUFE010000023">
    <property type="protein sequence ID" value="NSX56903.1"/>
    <property type="molecule type" value="Genomic_DNA"/>
</dbReference>
<evidence type="ECO:0000313" key="4">
    <source>
        <dbReference type="Proteomes" id="UP000777935"/>
    </source>
</evidence>
<comment type="caution">
    <text evidence="3">The sequence shown here is derived from an EMBL/GenBank/DDBJ whole genome shotgun (WGS) entry which is preliminary data.</text>
</comment>
<comment type="subcellular location">
    <subcellularLocation>
        <location evidence="2">Cytoplasm</location>
    </subcellularLocation>
</comment>
<gene>
    <name evidence="3" type="ORF">HRQ87_19160</name>
</gene>
<organism evidence="3 4">
    <name type="scientific">Parasulfitobacter algicola</name>
    <dbReference type="NCBI Taxonomy" id="2614809"/>
    <lineage>
        <taxon>Bacteria</taxon>
        <taxon>Pseudomonadati</taxon>
        <taxon>Pseudomonadota</taxon>
        <taxon>Alphaproteobacteria</taxon>
        <taxon>Rhodobacterales</taxon>
        <taxon>Roseobacteraceae</taxon>
        <taxon>Parasulfitobacter</taxon>
    </lineage>
</organism>
<evidence type="ECO:0000313" key="3">
    <source>
        <dbReference type="EMBL" id="NSX56903.1"/>
    </source>
</evidence>